<reference evidence="2 3" key="1">
    <citation type="submission" date="2019-02" db="EMBL/GenBank/DDBJ databases">
        <title>Deep-cultivation of Planctomycetes and their phenomic and genomic characterization uncovers novel biology.</title>
        <authorList>
            <person name="Wiegand S."/>
            <person name="Jogler M."/>
            <person name="Boedeker C."/>
            <person name="Pinto D."/>
            <person name="Vollmers J."/>
            <person name="Rivas-Marin E."/>
            <person name="Kohn T."/>
            <person name="Peeters S.H."/>
            <person name="Heuer A."/>
            <person name="Rast P."/>
            <person name="Oberbeckmann S."/>
            <person name="Bunk B."/>
            <person name="Jeske O."/>
            <person name="Meyerdierks A."/>
            <person name="Storesund J.E."/>
            <person name="Kallscheuer N."/>
            <person name="Luecker S."/>
            <person name="Lage O.M."/>
            <person name="Pohl T."/>
            <person name="Merkel B.J."/>
            <person name="Hornburger P."/>
            <person name="Mueller R.-W."/>
            <person name="Bruemmer F."/>
            <person name="Labrenz M."/>
            <person name="Spormann A.M."/>
            <person name="Op Den Camp H."/>
            <person name="Overmann J."/>
            <person name="Amann R."/>
            <person name="Jetten M.S.M."/>
            <person name="Mascher T."/>
            <person name="Medema M.H."/>
            <person name="Devos D.P."/>
            <person name="Kaster A.-K."/>
            <person name="Ovreas L."/>
            <person name="Rohde M."/>
            <person name="Galperin M.Y."/>
            <person name="Jogler C."/>
        </authorList>
    </citation>
    <scope>NUCLEOTIDE SEQUENCE [LARGE SCALE GENOMIC DNA]</scope>
    <source>
        <strain evidence="2 3">CA13</strain>
    </source>
</reference>
<proteinExistence type="predicted"/>
<dbReference type="SUPFAM" id="SSF52540">
    <property type="entry name" value="P-loop containing nucleoside triphosphate hydrolases"/>
    <property type="match status" value="1"/>
</dbReference>
<evidence type="ECO:0000259" key="1">
    <source>
        <dbReference type="Pfam" id="PF06745"/>
    </source>
</evidence>
<feature type="domain" description="KaiC-like" evidence="1">
    <location>
        <begin position="33"/>
        <end position="128"/>
    </location>
</feature>
<dbReference type="PANTHER" id="PTHR42926:SF1">
    <property type="entry name" value="CIRCADIAN CLOCK OSCILLATOR PROTEIN KAIC 1"/>
    <property type="match status" value="1"/>
</dbReference>
<dbReference type="EMBL" id="SJPJ01000001">
    <property type="protein sequence ID" value="TWT82863.1"/>
    <property type="molecule type" value="Genomic_DNA"/>
</dbReference>
<dbReference type="Proteomes" id="UP000315010">
    <property type="component" value="Unassembled WGS sequence"/>
</dbReference>
<dbReference type="InterPro" id="IPR051347">
    <property type="entry name" value="Circadian_clock_KaiC-rel"/>
</dbReference>
<evidence type="ECO:0000313" key="3">
    <source>
        <dbReference type="Proteomes" id="UP000315010"/>
    </source>
</evidence>
<dbReference type="InterPro" id="IPR014774">
    <property type="entry name" value="KaiC-like_dom"/>
</dbReference>
<dbReference type="Gene3D" id="3.40.50.300">
    <property type="entry name" value="P-loop containing nucleotide triphosphate hydrolases"/>
    <property type="match status" value="1"/>
</dbReference>
<dbReference type="PANTHER" id="PTHR42926">
    <property type="match status" value="1"/>
</dbReference>
<dbReference type="InterPro" id="IPR027417">
    <property type="entry name" value="P-loop_NTPase"/>
</dbReference>
<dbReference type="AlphaFoldDB" id="A0A5C5Z8K8"/>
<gene>
    <name evidence="2" type="ORF">CA13_43260</name>
</gene>
<dbReference type="Pfam" id="PF06745">
    <property type="entry name" value="ATPase"/>
    <property type="match status" value="1"/>
</dbReference>
<comment type="caution">
    <text evidence="2">The sequence shown here is derived from an EMBL/GenBank/DDBJ whole genome shotgun (WGS) entry which is preliminary data.</text>
</comment>
<protein>
    <submittedName>
        <fullName evidence="2">Circadian clock protein KaiC</fullName>
    </submittedName>
</protein>
<evidence type="ECO:0000313" key="2">
    <source>
        <dbReference type="EMBL" id="TWT82863.1"/>
    </source>
</evidence>
<name>A0A5C5Z8K8_9BACT</name>
<organism evidence="2 3">
    <name type="scientific">Novipirellula herctigrandis</name>
    <dbReference type="NCBI Taxonomy" id="2527986"/>
    <lineage>
        <taxon>Bacteria</taxon>
        <taxon>Pseudomonadati</taxon>
        <taxon>Planctomycetota</taxon>
        <taxon>Planctomycetia</taxon>
        <taxon>Pirellulales</taxon>
        <taxon>Pirellulaceae</taxon>
        <taxon>Novipirellula</taxon>
    </lineage>
</organism>
<accession>A0A5C5Z8K8</accession>
<sequence length="321" mass="36657">MGRVLPGRALCLFFLFWLRVVSFEWVLSMKCRLKTGVEGLDERLGGGLVPGTLTVVMGASGIGKTQLGIAFANRGQTQEGEKGIVFDMTARGDSQNHSDYARRLFDWQLRERSLNGSIDMSTAWEKSVVRDDYMHIFEHAGRRVTASDLDSDQWRQWKYEQSRKLDQAIAFFYCNFVHGVRRCVIDGVEPVDRASDSIQFEMFEYIYHQILRKEHDWVARDLFRIAFRENAKAVESHAYQHQDIGCLLLYTSHEVMLDDLLVRKIESGDVLSNANTIILMGKTRQGNKMGRALHVAKHRGSACDDSIVPFEITEQGLQLQS</sequence>
<keyword evidence="3" id="KW-1185">Reference proteome</keyword>